<evidence type="ECO:0000313" key="2">
    <source>
        <dbReference type="Proteomes" id="UP000260783"/>
    </source>
</evidence>
<dbReference type="PROSITE" id="PS51257">
    <property type="entry name" value="PROKAR_LIPOPROTEIN"/>
    <property type="match status" value="1"/>
</dbReference>
<sequence length="103" mass="11500">MKSALLFELFPHYNTLCRFVQYTVPSPPLLLQSCNQQGHFSFSVAVLPLFLPFLQNSPYIQAQGKKHQRSHTGYSGAVHNIALPGGRRVRGFVGIEPLVHPCP</sequence>
<name>A0A3E2UH06_9FIRM</name>
<accession>A0A3E2UH06</accession>
<dbReference type="AlphaFoldDB" id="A0A3E2UH06"/>
<dbReference type="Proteomes" id="UP000260783">
    <property type="component" value="Unassembled WGS sequence"/>
</dbReference>
<comment type="caution">
    <text evidence="1">The sequence shown here is derived from an EMBL/GenBank/DDBJ whole genome shotgun (WGS) entry which is preliminary data.</text>
</comment>
<dbReference type="EMBL" id="QVEW01000012">
    <property type="protein sequence ID" value="RGB95590.1"/>
    <property type="molecule type" value="Genomic_DNA"/>
</dbReference>
<evidence type="ECO:0000313" key="1">
    <source>
        <dbReference type="EMBL" id="RGB95590.1"/>
    </source>
</evidence>
<organism evidence="1 2">
    <name type="scientific">Faecalibacterium prausnitzii</name>
    <dbReference type="NCBI Taxonomy" id="853"/>
    <lineage>
        <taxon>Bacteria</taxon>
        <taxon>Bacillati</taxon>
        <taxon>Bacillota</taxon>
        <taxon>Clostridia</taxon>
        <taxon>Eubacteriales</taxon>
        <taxon>Oscillospiraceae</taxon>
        <taxon>Faecalibacterium</taxon>
    </lineage>
</organism>
<reference evidence="1 2" key="1">
    <citation type="submission" date="2018-08" db="EMBL/GenBank/DDBJ databases">
        <title>A genome reference for cultivated species of the human gut microbiota.</title>
        <authorList>
            <person name="Zou Y."/>
            <person name="Xue W."/>
            <person name="Luo G."/>
        </authorList>
    </citation>
    <scope>NUCLEOTIDE SEQUENCE [LARGE SCALE GENOMIC DNA]</scope>
    <source>
        <strain evidence="1 2">AF29-11BH</strain>
    </source>
</reference>
<protein>
    <submittedName>
        <fullName evidence="1">Uncharacterized protein</fullName>
    </submittedName>
</protein>
<gene>
    <name evidence="1" type="ORF">DWZ04_11245</name>
</gene>
<proteinExistence type="predicted"/>